<evidence type="ECO:0000313" key="2">
    <source>
        <dbReference type="EMBL" id="BFP47110.1"/>
    </source>
</evidence>
<evidence type="ECO:0000256" key="1">
    <source>
        <dbReference type="SAM" id="MobiDB-lite"/>
    </source>
</evidence>
<protein>
    <recommendedName>
        <fullName evidence="3">Ubiquitin-like domain-containing protein</fullName>
    </recommendedName>
</protein>
<gene>
    <name evidence="2" type="ORF">KCMC57_34780</name>
</gene>
<feature type="region of interest" description="Disordered" evidence="1">
    <location>
        <begin position="1"/>
        <end position="20"/>
    </location>
</feature>
<organism evidence="2">
    <name type="scientific">Kitasatospora sp. CMC57</name>
    <dbReference type="NCBI Taxonomy" id="3231513"/>
    <lineage>
        <taxon>Bacteria</taxon>
        <taxon>Bacillati</taxon>
        <taxon>Actinomycetota</taxon>
        <taxon>Actinomycetes</taxon>
        <taxon>Kitasatosporales</taxon>
        <taxon>Streptomycetaceae</taxon>
        <taxon>Kitasatospora</taxon>
    </lineage>
</organism>
<proteinExistence type="predicted"/>
<sequence>MTEQVNTPDHAEAGPQHGQLTVTVYAPRDPGPKTFHFPRTETVGAAAAHAAQQFGYAGGTPSFQNSEGEVLNRDLSLVAARVHNGDTLELVDVGGGV</sequence>
<dbReference type="AlphaFoldDB" id="A0AB33K6P6"/>
<reference evidence="2" key="1">
    <citation type="submission" date="2024-07" db="EMBL/GenBank/DDBJ databases">
        <title>Complete genome sequences of cellulolytic bacteria, Kitasatospora sp. CMC57 and Streptomyces sp. CMC78, isolated from Japanese agricultural soil.</title>
        <authorList>
            <person name="Hashimoto T."/>
            <person name="Ito M."/>
            <person name="Iwamoto M."/>
            <person name="Fukahori D."/>
            <person name="Shoda T."/>
            <person name="Sakoda M."/>
            <person name="Morohoshi T."/>
            <person name="Mitsuboshi M."/>
            <person name="Nishizawa T."/>
        </authorList>
    </citation>
    <scope>NUCLEOTIDE SEQUENCE</scope>
    <source>
        <strain evidence="2">CMC57</strain>
    </source>
</reference>
<evidence type="ECO:0008006" key="3">
    <source>
        <dbReference type="Google" id="ProtNLM"/>
    </source>
</evidence>
<name>A0AB33K6P6_9ACTN</name>
<accession>A0AB33K6P6</accession>
<dbReference type="RefSeq" id="WP_407989495.1">
    <property type="nucleotide sequence ID" value="NZ_AP035881.2"/>
</dbReference>
<dbReference type="EMBL" id="AP035881">
    <property type="protein sequence ID" value="BFP47110.1"/>
    <property type="molecule type" value="Genomic_DNA"/>
</dbReference>